<dbReference type="AlphaFoldDB" id="A0A180GJ59"/>
<evidence type="ECO:0000313" key="2">
    <source>
        <dbReference type="EnsemblFungi" id="PTTG_27546-t43_1-p1"/>
    </source>
</evidence>
<reference evidence="1" key="2">
    <citation type="submission" date="2016-05" db="EMBL/GenBank/DDBJ databases">
        <title>Comparative analysis highlights variable genome content of wheat rusts and divergence of the mating loci.</title>
        <authorList>
            <person name="Cuomo C.A."/>
            <person name="Bakkeren G."/>
            <person name="Szabo L."/>
            <person name="Khalil H."/>
            <person name="Joly D."/>
            <person name="Goldberg J."/>
            <person name="Young S."/>
            <person name="Zeng Q."/>
            <person name="Fellers J."/>
        </authorList>
    </citation>
    <scope>NUCLEOTIDE SEQUENCE [LARGE SCALE GENOMIC DNA]</scope>
    <source>
        <strain evidence="1">1-1 BBBD Race 1</strain>
    </source>
</reference>
<proteinExistence type="predicted"/>
<dbReference type="EMBL" id="ADAS02000059">
    <property type="protein sequence ID" value="OAV92816.1"/>
    <property type="molecule type" value="Genomic_DNA"/>
</dbReference>
<accession>A0A180GJ59</accession>
<dbReference type="VEuPathDB" id="FungiDB:PTTG_27546"/>
<name>A0A180GJ59_PUCT1</name>
<organism evidence="1">
    <name type="scientific">Puccinia triticina (isolate 1-1 / race 1 (BBBD))</name>
    <name type="common">Brown leaf rust fungus</name>
    <dbReference type="NCBI Taxonomy" id="630390"/>
    <lineage>
        <taxon>Eukaryota</taxon>
        <taxon>Fungi</taxon>
        <taxon>Dikarya</taxon>
        <taxon>Basidiomycota</taxon>
        <taxon>Pucciniomycotina</taxon>
        <taxon>Pucciniomycetes</taxon>
        <taxon>Pucciniales</taxon>
        <taxon>Pucciniaceae</taxon>
        <taxon>Puccinia</taxon>
    </lineage>
</organism>
<sequence length="80" mass="8255">MGCMGSGLRGASSSRRGIGPHCELAFSRISILFAEACGTCGTSVSPGTASSDPCIINQIGFFLGFRVRIFDNGLPPNSSL</sequence>
<protein>
    <submittedName>
        <fullName evidence="1 2">Uncharacterized protein</fullName>
    </submittedName>
</protein>
<reference evidence="1" key="1">
    <citation type="submission" date="2009-11" db="EMBL/GenBank/DDBJ databases">
        <authorList>
            <consortium name="The Broad Institute Genome Sequencing Platform"/>
            <person name="Ward D."/>
            <person name="Feldgarden M."/>
            <person name="Earl A."/>
            <person name="Young S.K."/>
            <person name="Zeng Q."/>
            <person name="Koehrsen M."/>
            <person name="Alvarado L."/>
            <person name="Berlin A."/>
            <person name="Bochicchio J."/>
            <person name="Borenstein D."/>
            <person name="Chapman S.B."/>
            <person name="Chen Z."/>
            <person name="Engels R."/>
            <person name="Freedman E."/>
            <person name="Gellesch M."/>
            <person name="Goldberg J."/>
            <person name="Griggs A."/>
            <person name="Gujja S."/>
            <person name="Heilman E."/>
            <person name="Heiman D."/>
            <person name="Hepburn T."/>
            <person name="Howarth C."/>
            <person name="Jen D."/>
            <person name="Larson L."/>
            <person name="Lewis B."/>
            <person name="Mehta T."/>
            <person name="Park D."/>
            <person name="Pearson M."/>
            <person name="Roberts A."/>
            <person name="Saif S."/>
            <person name="Shea T."/>
            <person name="Shenoy N."/>
            <person name="Sisk P."/>
            <person name="Stolte C."/>
            <person name="Sykes S."/>
            <person name="Thomson T."/>
            <person name="Walk T."/>
            <person name="White J."/>
            <person name="Yandava C."/>
            <person name="Izard J."/>
            <person name="Baranova O.V."/>
            <person name="Blanton J.M."/>
            <person name="Tanner A.C."/>
            <person name="Dewhirst F.E."/>
            <person name="Haas B."/>
            <person name="Nusbaum C."/>
            <person name="Birren B."/>
        </authorList>
    </citation>
    <scope>NUCLEOTIDE SEQUENCE [LARGE SCALE GENOMIC DNA]</scope>
    <source>
        <strain evidence="1">1-1 BBBD Race 1</strain>
    </source>
</reference>
<dbReference type="EnsemblFungi" id="PTTG_27546-t43_1">
    <property type="protein sequence ID" value="PTTG_27546-t43_1-p1"/>
    <property type="gene ID" value="PTTG_27546"/>
</dbReference>
<reference evidence="2 3" key="3">
    <citation type="journal article" date="2017" name="G3 (Bethesda)">
        <title>Comparative analysis highlights variable genome content of wheat rusts and divergence of the mating loci.</title>
        <authorList>
            <person name="Cuomo C.A."/>
            <person name="Bakkeren G."/>
            <person name="Khalil H.B."/>
            <person name="Panwar V."/>
            <person name="Joly D."/>
            <person name="Linning R."/>
            <person name="Sakthikumar S."/>
            <person name="Song X."/>
            <person name="Adiconis X."/>
            <person name="Fan L."/>
            <person name="Goldberg J.M."/>
            <person name="Levin J.Z."/>
            <person name="Young S."/>
            <person name="Zeng Q."/>
            <person name="Anikster Y."/>
            <person name="Bruce M."/>
            <person name="Wang M."/>
            <person name="Yin C."/>
            <person name="McCallum B."/>
            <person name="Szabo L.J."/>
            <person name="Hulbert S."/>
            <person name="Chen X."/>
            <person name="Fellers J.P."/>
        </authorList>
    </citation>
    <scope>NUCLEOTIDE SEQUENCE</scope>
    <source>
        <strain evidence="2">isolate 1-1 / race 1 (BBBD)</strain>
        <strain evidence="3">Isolate 1-1 / race 1 (BBBD)</strain>
    </source>
</reference>
<reference evidence="2" key="4">
    <citation type="submission" date="2025-05" db="UniProtKB">
        <authorList>
            <consortium name="EnsemblFungi"/>
        </authorList>
    </citation>
    <scope>IDENTIFICATION</scope>
    <source>
        <strain evidence="2">isolate 1-1 / race 1 (BBBD)</strain>
    </source>
</reference>
<gene>
    <name evidence="1" type="ORF">PTTG_27546</name>
</gene>
<dbReference type="STRING" id="630390.A0A180GJ59"/>
<evidence type="ECO:0000313" key="1">
    <source>
        <dbReference type="EMBL" id="OAV92816.1"/>
    </source>
</evidence>
<keyword evidence="3" id="KW-1185">Reference proteome</keyword>
<evidence type="ECO:0000313" key="3">
    <source>
        <dbReference type="Proteomes" id="UP000005240"/>
    </source>
</evidence>
<dbReference type="Proteomes" id="UP000005240">
    <property type="component" value="Unassembled WGS sequence"/>
</dbReference>